<evidence type="ECO:0000256" key="2">
    <source>
        <dbReference type="ARBA" id="ARBA00011245"/>
    </source>
</evidence>
<dbReference type="Gene3D" id="3.30.2080.10">
    <property type="entry name" value="GH92 mannosidase domain"/>
    <property type="match status" value="1"/>
</dbReference>
<dbReference type="InterPro" id="IPR012939">
    <property type="entry name" value="Glyco_hydro_92"/>
</dbReference>
<dbReference type="InterPro" id="IPR050883">
    <property type="entry name" value="PNGase"/>
</dbReference>
<feature type="signal peptide" evidence="4">
    <location>
        <begin position="1"/>
        <end position="24"/>
    </location>
</feature>
<protein>
    <submittedName>
        <fullName evidence="7">GH92 family glycosyl hydrolase</fullName>
        <ecNumber evidence="7">3.2.1.-</ecNumber>
    </submittedName>
</protein>
<feature type="chain" id="PRO_5046471040" evidence="4">
    <location>
        <begin position="25"/>
        <end position="791"/>
    </location>
</feature>
<dbReference type="Pfam" id="PF17678">
    <property type="entry name" value="Glyco_hydro_92N"/>
    <property type="match status" value="1"/>
</dbReference>
<dbReference type="EMBL" id="JAVJIU010000001">
    <property type="protein sequence ID" value="MDR5589048.1"/>
    <property type="molecule type" value="Genomic_DNA"/>
</dbReference>
<dbReference type="InterPro" id="IPR014718">
    <property type="entry name" value="GH-type_carb-bd"/>
</dbReference>
<keyword evidence="7" id="KW-0326">Glycosidase</keyword>
<sequence>MKLRSFTFLFIIFSLITLSGCAQKNLNEPKEQNTEVEGPMSYVDPNIGTAHSRWFFYTPAAVPFGMAKLGPSTNGSYGNENGWEAVGYDERHNSIEGFANLHEFQVGGFLFTGMTGDLKTIPGKLENPDEGYRSRFDRQNEIAEPGYYSVLLKDYDVMAELTATKRVGFQRYTFPKNDESYLIFDVGNQLGESGEVKDASVTFNKDNNTIEGWVITYPEYVKKYQPDGVVKMYFFGEVSEKPDSFGTFKGNDEYENQATIQGKGSGLYLKFETEENEAIEIKAGFSYTSVENARLNLKSEAENLTFEEAKKLAQNTWSEELNKIQISDSSVENKTKFYTGLFHALLGRGLASDVNGKFPQNDGTVGQIPMDENGEPEFQFYNTDSVWGAYWNLTQLWALVWPEYFNDFVQTHLAVYENSGWLGDGLANSKFVSGVGTNFVGLVIASAYQSGIRDYNIEQAFQAAYENEVKYKDRNEGAGKTDLGQFVNQGYIDFVPGWETTPEGSGFSVSHQLEYSYSSYAVAQFAKALGKDSAYEELMKLSSNWENIYDDQTNFVRPKLPSGEFKKDFDPFEPWAGFQEGNAWQYTFYVPHTPRKLVKRMGEERFVKRLDSIFTISEKTKFGGEDIDAFAGVKYLYNQGNQPNLHIAWLFNYTDHPWLTQKWVRRISDEFYGTGGVHGYGFGQDEDQGQLGAWYVMSSMGLFDVKGLTEIGPSYQLGSPLFSKINIKNGYGNIVTIETKNNGPENYYIQSVTLNGQPYDQRDISLDRLKDGAQLIFTMGSSPNKEVFKEW</sequence>
<dbReference type="EC" id="3.2.1.-" evidence="7"/>
<proteinExistence type="predicted"/>
<feature type="domain" description="Glycosyl hydrolase family 92" evidence="5">
    <location>
        <begin position="292"/>
        <end position="781"/>
    </location>
</feature>
<keyword evidence="3" id="KW-0106">Calcium</keyword>
<evidence type="ECO:0000256" key="1">
    <source>
        <dbReference type="ARBA" id="ARBA00001913"/>
    </source>
</evidence>
<keyword evidence="4" id="KW-0732">Signal</keyword>
<dbReference type="InterPro" id="IPR041371">
    <property type="entry name" value="GH92_N"/>
</dbReference>
<evidence type="ECO:0000313" key="7">
    <source>
        <dbReference type="EMBL" id="MDR5589048.1"/>
    </source>
</evidence>
<comment type="subunit">
    <text evidence="2">Monomer.</text>
</comment>
<name>A0ABU1ELB4_9FLAO</name>
<dbReference type="RefSeq" id="WP_309559950.1">
    <property type="nucleotide sequence ID" value="NZ_JAVJIU010000001.1"/>
</dbReference>
<comment type="cofactor">
    <cofactor evidence="1">
        <name>Ca(2+)</name>
        <dbReference type="ChEBI" id="CHEBI:29108"/>
    </cofactor>
</comment>
<dbReference type="PANTHER" id="PTHR12143">
    <property type="entry name" value="PEPTIDE N-GLYCANASE PNGASE -RELATED"/>
    <property type="match status" value="1"/>
</dbReference>
<comment type="caution">
    <text evidence="7">The sequence shown here is derived from an EMBL/GenBank/DDBJ whole genome shotgun (WGS) entry which is preliminary data.</text>
</comment>
<dbReference type="Gene3D" id="2.70.98.10">
    <property type="match status" value="1"/>
</dbReference>
<accession>A0ABU1ELB4</accession>
<dbReference type="NCBIfam" id="TIGR01180">
    <property type="entry name" value="aman2_put"/>
    <property type="match status" value="1"/>
</dbReference>
<dbReference type="Gene3D" id="1.20.1610.10">
    <property type="entry name" value="alpha-1,2-mannosidases domains"/>
    <property type="match status" value="1"/>
</dbReference>
<evidence type="ECO:0000256" key="3">
    <source>
        <dbReference type="ARBA" id="ARBA00022837"/>
    </source>
</evidence>
<dbReference type="InterPro" id="IPR008928">
    <property type="entry name" value="6-hairpin_glycosidase_sf"/>
</dbReference>
<keyword evidence="8" id="KW-1185">Reference proteome</keyword>
<dbReference type="InterPro" id="IPR005887">
    <property type="entry name" value="GH92_a_mannosidase_put"/>
</dbReference>
<evidence type="ECO:0000259" key="6">
    <source>
        <dbReference type="Pfam" id="PF17678"/>
    </source>
</evidence>
<dbReference type="PANTHER" id="PTHR12143:SF39">
    <property type="entry name" value="SECRETED PROTEIN"/>
    <property type="match status" value="1"/>
</dbReference>
<evidence type="ECO:0000256" key="4">
    <source>
        <dbReference type="SAM" id="SignalP"/>
    </source>
</evidence>
<dbReference type="SUPFAM" id="SSF48208">
    <property type="entry name" value="Six-hairpin glycosidases"/>
    <property type="match status" value="1"/>
</dbReference>
<dbReference type="PROSITE" id="PS51257">
    <property type="entry name" value="PROKAR_LIPOPROTEIN"/>
    <property type="match status" value="1"/>
</dbReference>
<feature type="domain" description="Glycosyl hydrolase family 92 N-terminal" evidence="6">
    <location>
        <begin position="42"/>
        <end position="286"/>
    </location>
</feature>
<organism evidence="7 8">
    <name type="scientific">Christiangramia sediminicola</name>
    <dbReference type="NCBI Taxonomy" id="3073267"/>
    <lineage>
        <taxon>Bacteria</taxon>
        <taxon>Pseudomonadati</taxon>
        <taxon>Bacteroidota</taxon>
        <taxon>Flavobacteriia</taxon>
        <taxon>Flavobacteriales</taxon>
        <taxon>Flavobacteriaceae</taxon>
        <taxon>Christiangramia</taxon>
    </lineage>
</organism>
<gene>
    <name evidence="7" type="ORF">RE431_00245</name>
</gene>
<keyword evidence="7" id="KW-0378">Hydrolase</keyword>
<dbReference type="Gene3D" id="1.20.1050.60">
    <property type="entry name" value="alpha-1,2-mannosidase"/>
    <property type="match status" value="1"/>
</dbReference>
<evidence type="ECO:0000259" key="5">
    <source>
        <dbReference type="Pfam" id="PF07971"/>
    </source>
</evidence>
<dbReference type="Proteomes" id="UP001257234">
    <property type="component" value="Unassembled WGS sequence"/>
</dbReference>
<evidence type="ECO:0000313" key="8">
    <source>
        <dbReference type="Proteomes" id="UP001257234"/>
    </source>
</evidence>
<reference evidence="8" key="1">
    <citation type="submission" date="2023-07" db="EMBL/GenBank/DDBJ databases">
        <title>Christiangramia sp. SM2212., a novel bacterium of the family Flavobacteriaceae isolated from the sea sediment.</title>
        <authorList>
            <person name="Wang J."/>
            <person name="Zhang X."/>
        </authorList>
    </citation>
    <scope>NUCLEOTIDE SEQUENCE [LARGE SCALE GENOMIC DNA]</scope>
    <source>
        <strain evidence="8">SM2212</strain>
    </source>
</reference>
<dbReference type="GO" id="GO:0016798">
    <property type="term" value="F:hydrolase activity, acting on glycosyl bonds"/>
    <property type="evidence" value="ECO:0007669"/>
    <property type="project" value="UniProtKB-KW"/>
</dbReference>
<dbReference type="Pfam" id="PF07971">
    <property type="entry name" value="Glyco_hydro_92"/>
    <property type="match status" value="1"/>
</dbReference>